<gene>
    <name evidence="2" type="ORF">H8R26_06485</name>
</gene>
<evidence type="ECO:0000256" key="1">
    <source>
        <dbReference type="SAM" id="SignalP"/>
    </source>
</evidence>
<dbReference type="EMBL" id="JACRUM010000002">
    <property type="protein sequence ID" value="MBC5863066.1"/>
    <property type="molecule type" value="Genomic_DNA"/>
</dbReference>
<proteinExistence type="predicted"/>
<sequence>MKTLKISALVLFLCTSSASLFAQTADEIISKYITTIGGAEKLKALKSVKMEMVTNAQGMEIPVEVFQEKGGKMAVKLNFQGKEITQMASDGETMWSTNFMTMKAEKMDAETTANAKLSNEDFPEPFLDYKSKGYSAEFMGKETKEGTECYKIKFTKKPVMVNGVKSDDVSYYFFETENNLPIAAETEIKQGPAKGQKSTSTMSDYQEVDGIYFPFSINQGGQEMKVKKITLNPTLDSKIYAFPAQ</sequence>
<dbReference type="Proteomes" id="UP000621670">
    <property type="component" value="Unassembled WGS sequence"/>
</dbReference>
<accession>A0ABR7JFM9</accession>
<reference evidence="2 3" key="1">
    <citation type="submission" date="2020-08" db="EMBL/GenBank/DDBJ databases">
        <title>Description of novel Flavobacterium F-400 isolate.</title>
        <authorList>
            <person name="Saticioglu I."/>
            <person name="Duman M."/>
            <person name="Altun S."/>
        </authorList>
    </citation>
    <scope>NUCLEOTIDE SEQUENCE [LARGE SCALE GENOMIC DNA]</scope>
    <source>
        <strain evidence="2 3">F-400</strain>
    </source>
</reference>
<keyword evidence="3" id="KW-1185">Reference proteome</keyword>
<feature type="chain" id="PRO_5047131132" evidence="1">
    <location>
        <begin position="23"/>
        <end position="245"/>
    </location>
</feature>
<feature type="signal peptide" evidence="1">
    <location>
        <begin position="1"/>
        <end position="22"/>
    </location>
</feature>
<dbReference type="Gene3D" id="2.50.20.10">
    <property type="entry name" value="Lipoprotein localisation LolA/LolB/LppX"/>
    <property type="match status" value="1"/>
</dbReference>
<keyword evidence="2" id="KW-0449">Lipoprotein</keyword>
<dbReference type="RefSeq" id="WP_166134489.1">
    <property type="nucleotide sequence ID" value="NZ_JAAOBY010000002.1"/>
</dbReference>
<evidence type="ECO:0000313" key="2">
    <source>
        <dbReference type="EMBL" id="MBC5863066.1"/>
    </source>
</evidence>
<comment type="caution">
    <text evidence="2">The sequence shown here is derived from an EMBL/GenBank/DDBJ whole genome shotgun (WGS) entry which is preliminary data.</text>
</comment>
<name>A0ABR7JFM9_9FLAO</name>
<evidence type="ECO:0000313" key="3">
    <source>
        <dbReference type="Proteomes" id="UP000621670"/>
    </source>
</evidence>
<organism evidence="2 3">
    <name type="scientific">Flavobacterium turcicum</name>
    <dbReference type="NCBI Taxonomy" id="2764718"/>
    <lineage>
        <taxon>Bacteria</taxon>
        <taxon>Pseudomonadati</taxon>
        <taxon>Bacteroidota</taxon>
        <taxon>Flavobacteriia</taxon>
        <taxon>Flavobacteriales</taxon>
        <taxon>Flavobacteriaceae</taxon>
        <taxon>Flavobacterium</taxon>
    </lineage>
</organism>
<keyword evidence="1" id="KW-0732">Signal</keyword>
<protein>
    <submittedName>
        <fullName evidence="2">Outer membrane lipoprotein-sorting protein</fullName>
    </submittedName>
</protein>